<dbReference type="PANTHER" id="PTHR46082:SF11">
    <property type="entry name" value="AAA+ ATPASE DOMAIN-CONTAINING PROTEIN-RELATED"/>
    <property type="match status" value="1"/>
</dbReference>
<dbReference type="Gene3D" id="3.40.50.300">
    <property type="entry name" value="P-loop containing nucleotide triphosphate hydrolases"/>
    <property type="match status" value="1"/>
</dbReference>
<gene>
    <name evidence="4" type="ORF">KVT40_006972</name>
</gene>
<dbReference type="Gene3D" id="2.130.10.10">
    <property type="entry name" value="YVTN repeat-like/Quinoprotein amine dehydrogenase"/>
    <property type="match status" value="1"/>
</dbReference>
<sequence length="893" mass="98114">MAPKKVEKSLKSATLYTVGWIAALTHERAAALVMLDERHDKPKDFVKNRSDTNSYTWGRIGEHNIVIASLPFGEYGTVSAAGTVHGLLASLPHIHIGLFVGIGAGVPRGENLLLGDVVVSEPSGTNGGVVQYDLYKAKGEGVIGNYERKGFLNSPPRILRGALSALQAEHETSASEIARFLEVVENNDMMRLPYGFPGSEKDPLRTKPDARSTPAIHYGTIASGNVLIKSSSDRDGLVEWLRLENIDPLCFEMEAAGLMNSFPCLVIRGICDYADEHKNDTWQRYATVTAAAFAKELLGYLDNVELKEATTITSFTEKISKLQVNFTNELSDMRTDLAAERESSLLQAKLGAAKGAAYYSYATGHASTCLEGTRTAVLSQILTWATEPSGKCIFWLCGMAGTGKSTIARTIAKALGESHNLGASFFFKRGEADRKNAVKFFPTIVLHMTRSIPEARSAVAQAIDANAAICEKTLEQQFEELLVKPFREASQIIDALDECEHEQDTRLLLVLLSRLSSLETINIRVLVTSRPELPVRLGFKRIDGSLGSLSRPAVTASCKFGMATHRSKKSVSSWSTRTFDNCLSRWTDTTCWQPPVGYLLPAIFTADSSLLATTSPDRVVHVWDTATGRLTHECKSREFGFGTIMAFSHDGSLLALVDGGSPRLKSLKSGRTVEGFGRPHFSSYFESVDAMAFSTDDKTLACMRTHRSARMTDYIIGEGCDVSHIGLEIYEVRSLGRGNLTFTLVYDSRGGPQGLPGGNMRPFRMTIGAYQVQFSGWKIRIFPKYVPRNRKSNPMSPETGLQLKGEWLQHRGRDLLWLPPEYRGEHWSARGNTLVIARPTGALLFLRVQNRSVSAGTGDCVEGVTKIVTSQYERTPTSYALHGGRCRCSECNQ</sequence>
<proteinExistence type="predicted"/>
<evidence type="ECO:0000256" key="2">
    <source>
        <dbReference type="PROSITE-ProRule" id="PRU00221"/>
    </source>
</evidence>
<dbReference type="GO" id="GO:0009116">
    <property type="term" value="P:nucleoside metabolic process"/>
    <property type="evidence" value="ECO:0007669"/>
    <property type="project" value="InterPro"/>
</dbReference>
<dbReference type="PROSITE" id="PS50082">
    <property type="entry name" value="WD_REPEATS_2"/>
    <property type="match status" value="1"/>
</dbReference>
<evidence type="ECO:0000256" key="1">
    <source>
        <dbReference type="ARBA" id="ARBA00022737"/>
    </source>
</evidence>
<dbReference type="PROSITE" id="PS50837">
    <property type="entry name" value="NACHT"/>
    <property type="match status" value="1"/>
</dbReference>
<dbReference type="InterPro" id="IPR053137">
    <property type="entry name" value="NLR-like"/>
</dbReference>
<dbReference type="InterPro" id="IPR007111">
    <property type="entry name" value="NACHT_NTPase"/>
</dbReference>
<name>A0A8K0L075_9PEZI</name>
<keyword evidence="2" id="KW-0853">WD repeat</keyword>
<reference evidence="4" key="1">
    <citation type="submission" date="2021-07" db="EMBL/GenBank/DDBJ databases">
        <title>Elsinoe batatas strain:CRI-CJ2 Genome sequencing and assembly.</title>
        <authorList>
            <person name="Huang L."/>
        </authorList>
    </citation>
    <scope>NUCLEOTIDE SEQUENCE</scope>
    <source>
        <strain evidence="4">CRI-CJ2</strain>
    </source>
</reference>
<keyword evidence="1" id="KW-0677">Repeat</keyword>
<dbReference type="Proteomes" id="UP000809789">
    <property type="component" value="Unassembled WGS sequence"/>
</dbReference>
<feature type="domain" description="NACHT" evidence="3">
    <location>
        <begin position="392"/>
        <end position="531"/>
    </location>
</feature>
<evidence type="ECO:0000313" key="5">
    <source>
        <dbReference type="Proteomes" id="UP000809789"/>
    </source>
</evidence>
<feature type="repeat" description="WD" evidence="2">
    <location>
        <begin position="604"/>
        <end position="633"/>
    </location>
</feature>
<organism evidence="4 5">
    <name type="scientific">Elsinoe batatas</name>
    <dbReference type="NCBI Taxonomy" id="2601811"/>
    <lineage>
        <taxon>Eukaryota</taxon>
        <taxon>Fungi</taxon>
        <taxon>Dikarya</taxon>
        <taxon>Ascomycota</taxon>
        <taxon>Pezizomycotina</taxon>
        <taxon>Dothideomycetes</taxon>
        <taxon>Dothideomycetidae</taxon>
        <taxon>Myriangiales</taxon>
        <taxon>Elsinoaceae</taxon>
        <taxon>Elsinoe</taxon>
    </lineage>
</organism>
<evidence type="ECO:0000313" key="4">
    <source>
        <dbReference type="EMBL" id="KAG8625221.1"/>
    </source>
</evidence>
<protein>
    <recommendedName>
        <fullName evidence="3">NACHT domain-containing protein</fullName>
    </recommendedName>
</protein>
<dbReference type="InterPro" id="IPR001680">
    <property type="entry name" value="WD40_rpt"/>
</dbReference>
<dbReference type="InterPro" id="IPR035994">
    <property type="entry name" value="Nucleoside_phosphorylase_sf"/>
</dbReference>
<dbReference type="InterPro" id="IPR015943">
    <property type="entry name" value="WD40/YVTN_repeat-like_dom_sf"/>
</dbReference>
<dbReference type="Pfam" id="PF24883">
    <property type="entry name" value="NPHP3_N"/>
    <property type="match status" value="1"/>
</dbReference>
<keyword evidence="5" id="KW-1185">Reference proteome</keyword>
<dbReference type="SUPFAM" id="SSF52540">
    <property type="entry name" value="P-loop containing nucleoside triphosphate hydrolases"/>
    <property type="match status" value="1"/>
</dbReference>
<comment type="caution">
    <text evidence="4">The sequence shown here is derived from an EMBL/GenBank/DDBJ whole genome shotgun (WGS) entry which is preliminary data.</text>
</comment>
<accession>A0A8K0L075</accession>
<dbReference type="GO" id="GO:0003824">
    <property type="term" value="F:catalytic activity"/>
    <property type="evidence" value="ECO:0007669"/>
    <property type="project" value="InterPro"/>
</dbReference>
<dbReference type="InterPro" id="IPR027417">
    <property type="entry name" value="P-loop_NTPase"/>
</dbReference>
<dbReference type="Gene3D" id="3.40.50.1580">
    <property type="entry name" value="Nucleoside phosphorylase domain"/>
    <property type="match status" value="1"/>
</dbReference>
<dbReference type="OrthoDB" id="3649992at2759"/>
<dbReference type="SUPFAM" id="SSF82171">
    <property type="entry name" value="DPP6 N-terminal domain-like"/>
    <property type="match status" value="1"/>
</dbReference>
<dbReference type="InterPro" id="IPR056884">
    <property type="entry name" value="NPHP3-like_N"/>
</dbReference>
<evidence type="ECO:0000259" key="3">
    <source>
        <dbReference type="PROSITE" id="PS50837"/>
    </source>
</evidence>
<dbReference type="AlphaFoldDB" id="A0A8K0L075"/>
<dbReference type="PANTHER" id="PTHR46082">
    <property type="entry name" value="ATP/GTP-BINDING PROTEIN-RELATED"/>
    <property type="match status" value="1"/>
</dbReference>
<dbReference type="EMBL" id="JAESVG020000008">
    <property type="protein sequence ID" value="KAG8625221.1"/>
    <property type="molecule type" value="Genomic_DNA"/>
</dbReference>
<dbReference type="SUPFAM" id="SSF53167">
    <property type="entry name" value="Purine and uridine phosphorylases"/>
    <property type="match status" value="1"/>
</dbReference>